<protein>
    <submittedName>
        <fullName evidence="2">Uncharacterized protein</fullName>
    </submittedName>
</protein>
<evidence type="ECO:0000313" key="3">
    <source>
        <dbReference type="Proteomes" id="UP000616885"/>
    </source>
</evidence>
<sequence>MISSFLRRPRQARRRVGGIGDSHLGPRDSPSPGPYRKRATADFTEADDDDEDEDDDHEDPNLRNARFDDRDDGDGHDEEDEGDEGDEDDGEGDEDGRRAALPVLPLFSATHLDSLPVYSLTHAIRIIVTTRTETTLTWEQLRSPRSLNSSSSQCSVKFGRNTSHERLYTR</sequence>
<dbReference type="InterPro" id="IPR052971">
    <property type="entry name" value="TRP_calcium_channel"/>
</dbReference>
<feature type="compositionally biased region" description="Acidic residues" evidence="1">
    <location>
        <begin position="44"/>
        <end position="58"/>
    </location>
</feature>
<dbReference type="PANTHER" id="PTHR35859">
    <property type="entry name" value="NONSELECTIVE CATION CHANNEL PROTEIN"/>
    <property type="match status" value="1"/>
</dbReference>
<dbReference type="PANTHER" id="PTHR35859:SF4">
    <property type="entry name" value="MEMBRANE CHANNEL PROTEIN, PUTATIVE (AFU_ORTHOLOGUE AFUA_6G11300)-RELATED"/>
    <property type="match status" value="1"/>
</dbReference>
<evidence type="ECO:0000313" key="2">
    <source>
        <dbReference type="EMBL" id="KAF9759535.1"/>
    </source>
</evidence>
<comment type="caution">
    <text evidence="2">The sequence shown here is derived from an EMBL/GenBank/DDBJ whole genome shotgun (WGS) entry which is preliminary data.</text>
</comment>
<organism evidence="2 3">
    <name type="scientific">Bionectria ochroleuca</name>
    <name type="common">Gliocladium roseum</name>
    <dbReference type="NCBI Taxonomy" id="29856"/>
    <lineage>
        <taxon>Eukaryota</taxon>
        <taxon>Fungi</taxon>
        <taxon>Dikarya</taxon>
        <taxon>Ascomycota</taxon>
        <taxon>Pezizomycotina</taxon>
        <taxon>Sordariomycetes</taxon>
        <taxon>Hypocreomycetidae</taxon>
        <taxon>Hypocreales</taxon>
        <taxon>Bionectriaceae</taxon>
        <taxon>Clonostachys</taxon>
    </lineage>
</organism>
<reference evidence="2" key="1">
    <citation type="submission" date="2020-10" db="EMBL/GenBank/DDBJ databases">
        <title>High-Quality Genome Resource of Clonostachys rosea strain S41 by Oxford Nanopore Long-Read Sequencing.</title>
        <authorList>
            <person name="Wang H."/>
        </authorList>
    </citation>
    <scope>NUCLEOTIDE SEQUENCE</scope>
    <source>
        <strain evidence="2">S41</strain>
    </source>
</reference>
<dbReference type="AlphaFoldDB" id="A0A8H7NNS4"/>
<feature type="compositionally biased region" description="Basic residues" evidence="1">
    <location>
        <begin position="7"/>
        <end position="16"/>
    </location>
</feature>
<dbReference type="Proteomes" id="UP000616885">
    <property type="component" value="Unassembled WGS sequence"/>
</dbReference>
<accession>A0A8H7NNS4</accession>
<evidence type="ECO:0000256" key="1">
    <source>
        <dbReference type="SAM" id="MobiDB-lite"/>
    </source>
</evidence>
<feature type="region of interest" description="Disordered" evidence="1">
    <location>
        <begin position="1"/>
        <end position="99"/>
    </location>
</feature>
<feature type="compositionally biased region" description="Basic and acidic residues" evidence="1">
    <location>
        <begin position="59"/>
        <end position="69"/>
    </location>
</feature>
<name>A0A8H7NNS4_BIOOC</name>
<proteinExistence type="predicted"/>
<dbReference type="EMBL" id="JADCTT010000001">
    <property type="protein sequence ID" value="KAF9759535.1"/>
    <property type="molecule type" value="Genomic_DNA"/>
</dbReference>
<feature type="compositionally biased region" description="Acidic residues" evidence="1">
    <location>
        <begin position="70"/>
        <end position="94"/>
    </location>
</feature>
<gene>
    <name evidence="2" type="ORF">IM811_001229</name>
</gene>